<sequence length="62" mass="6758">MVVSASALSLHASRECVGKLPAKERMGCPVARREHGRIAEISISNRARMGRDRLSKLRAASI</sequence>
<comment type="caution">
    <text evidence="1">The sequence shown here is derived from an EMBL/GenBank/DDBJ whole genome shotgun (WGS) entry which is preliminary data.</text>
</comment>
<name>A0A219ASR2_METCM</name>
<dbReference type="AlphaFoldDB" id="A0A219ASR2"/>
<dbReference type="EMBL" id="LSBJ02000002">
    <property type="protein sequence ID" value="OWT43225.1"/>
    <property type="molecule type" value="Genomic_DNA"/>
</dbReference>
<dbReference type="GeneID" id="33936551"/>
<gene>
    <name evidence="1" type="ORF">VFPPC_17612</name>
</gene>
<accession>A0A219ASR2</accession>
<dbReference type="KEGG" id="pchm:VFPPC_17612"/>
<evidence type="ECO:0000313" key="1">
    <source>
        <dbReference type="EMBL" id="OWT43225.1"/>
    </source>
</evidence>
<dbReference type="Proteomes" id="UP000078397">
    <property type="component" value="Unassembled WGS sequence"/>
</dbReference>
<evidence type="ECO:0000313" key="2">
    <source>
        <dbReference type="Proteomes" id="UP000078397"/>
    </source>
</evidence>
<protein>
    <submittedName>
        <fullName evidence="1">Uncharacterized protein</fullName>
    </submittedName>
</protein>
<keyword evidence="2" id="KW-1185">Reference proteome</keyword>
<proteinExistence type="predicted"/>
<dbReference type="RefSeq" id="XP_022285667.1">
    <property type="nucleotide sequence ID" value="XM_022429306.1"/>
</dbReference>
<organism evidence="1 2">
    <name type="scientific">Pochonia chlamydosporia 170</name>
    <dbReference type="NCBI Taxonomy" id="1380566"/>
    <lineage>
        <taxon>Eukaryota</taxon>
        <taxon>Fungi</taxon>
        <taxon>Dikarya</taxon>
        <taxon>Ascomycota</taxon>
        <taxon>Pezizomycotina</taxon>
        <taxon>Sordariomycetes</taxon>
        <taxon>Hypocreomycetidae</taxon>
        <taxon>Hypocreales</taxon>
        <taxon>Clavicipitaceae</taxon>
        <taxon>Pochonia</taxon>
    </lineage>
</organism>
<reference evidence="1 2" key="1">
    <citation type="journal article" date="2016" name="PLoS Pathog.">
        <title>Biosynthesis of antibiotic leucinostatins in bio-control fungus Purpureocillium lilacinum and their inhibition on phytophthora revealed by genome mining.</title>
        <authorList>
            <person name="Wang G."/>
            <person name="Liu Z."/>
            <person name="Lin R."/>
            <person name="Li E."/>
            <person name="Mao Z."/>
            <person name="Ling J."/>
            <person name="Yang Y."/>
            <person name="Yin W.B."/>
            <person name="Xie B."/>
        </authorList>
    </citation>
    <scope>NUCLEOTIDE SEQUENCE [LARGE SCALE GENOMIC DNA]</scope>
    <source>
        <strain evidence="1">170</strain>
    </source>
</reference>